<organism evidence="2 3">
    <name type="scientific">Cellulomonas flavigena (strain ATCC 482 / DSM 20109 / BCRC 11376 / JCM 18109 / NBRC 3775 / NCIMB 8073 / NRS 134)</name>
    <dbReference type="NCBI Taxonomy" id="446466"/>
    <lineage>
        <taxon>Bacteria</taxon>
        <taxon>Bacillati</taxon>
        <taxon>Actinomycetota</taxon>
        <taxon>Actinomycetes</taxon>
        <taxon>Micrococcales</taxon>
        <taxon>Cellulomonadaceae</taxon>
        <taxon>Cellulomonas</taxon>
    </lineage>
</organism>
<dbReference type="InterPro" id="IPR011335">
    <property type="entry name" value="Restrct_endonuc-II-like"/>
</dbReference>
<sequence length="306" mass="33516">MTPPTIVDLRVMRAAGTPWRAAHELVTSTDYVRVFRSVLLHRSVADDPQARALAVALVLPDQAAVCGETAAWLHGIDARPPGRHHAPPQLQCLVPTGTARRRRPGLACREGVLPADDVAMVHGVPTTSPARTALDLARYAPAFIGLAALDAFAHAGLVTPQELHLRARGLRGARNIARARQLLELCEPSTESPGESWLRLRLFQAGLPRPVPQVSIRDAGGREVYRLDLGYPTQRVGVEYDGEAHHVVTAAQQHTDARRREDLWRRFGWSVVGVHRGDVLGARNHLERAVADMLGHEGPVLARQTW</sequence>
<dbReference type="OrthoDB" id="5517693at2"/>
<keyword evidence="3" id="KW-1185">Reference proteome</keyword>
<evidence type="ECO:0000259" key="1">
    <source>
        <dbReference type="Pfam" id="PF09407"/>
    </source>
</evidence>
<reference evidence="2 3" key="1">
    <citation type="journal article" date="2010" name="Stand. Genomic Sci.">
        <title>Complete genome sequence of Cellulomonas flavigena type strain (134).</title>
        <authorList>
            <person name="Abt B."/>
            <person name="Foster B."/>
            <person name="Lapidus A."/>
            <person name="Clum A."/>
            <person name="Sun H."/>
            <person name="Pukall R."/>
            <person name="Lucas S."/>
            <person name="Glavina Del Rio T."/>
            <person name="Nolan M."/>
            <person name="Tice H."/>
            <person name="Cheng J.F."/>
            <person name="Pitluck S."/>
            <person name="Liolios K."/>
            <person name="Ivanova N."/>
            <person name="Mavromatis K."/>
            <person name="Ovchinnikova G."/>
            <person name="Pati A."/>
            <person name="Goodwin L."/>
            <person name="Chen A."/>
            <person name="Palaniappan K."/>
            <person name="Land M."/>
            <person name="Hauser L."/>
            <person name="Chang Y.J."/>
            <person name="Jeffries C.D."/>
            <person name="Rohde M."/>
            <person name="Goker M."/>
            <person name="Woyke T."/>
            <person name="Bristow J."/>
            <person name="Eisen J.A."/>
            <person name="Markowitz V."/>
            <person name="Hugenholtz P."/>
            <person name="Kyrpides N.C."/>
            <person name="Klenk H.P."/>
        </authorList>
    </citation>
    <scope>NUCLEOTIDE SEQUENCE [LARGE SCALE GENOMIC DNA]</scope>
    <source>
        <strain evidence="3">ATCC 482 / DSM 20109 / BCRC 11376 / JCM 18109 / NBRC 3775 / NCIMB 8073 / NRS 134</strain>
    </source>
</reference>
<dbReference type="STRING" id="446466.Cfla_1723"/>
<accession>D5UEG0</accession>
<gene>
    <name evidence="2" type="ordered locus">Cfla_1723</name>
</gene>
<protein>
    <recommendedName>
        <fullName evidence="1">AbiEi antitoxin C-terminal domain-containing protein</fullName>
    </recommendedName>
</protein>
<feature type="domain" description="AbiEi antitoxin C-terminal" evidence="1">
    <location>
        <begin position="61"/>
        <end position="185"/>
    </location>
</feature>
<dbReference type="KEGG" id="cfl:Cfla_1723"/>
<dbReference type="RefSeq" id="WP_013116954.1">
    <property type="nucleotide sequence ID" value="NC_014151.1"/>
</dbReference>
<dbReference type="eggNOG" id="COG2852">
    <property type="taxonomic scope" value="Bacteria"/>
</dbReference>
<dbReference type="HOGENOM" id="CLU_052626_5_0_11"/>
<dbReference type="Proteomes" id="UP000000849">
    <property type="component" value="Chromosome"/>
</dbReference>
<evidence type="ECO:0000313" key="2">
    <source>
        <dbReference type="EMBL" id="ADG74620.1"/>
    </source>
</evidence>
<dbReference type="AlphaFoldDB" id="D5UEG0"/>
<dbReference type="Pfam" id="PF09407">
    <property type="entry name" value="AbiEi_1"/>
    <property type="match status" value="1"/>
</dbReference>
<evidence type="ECO:0000313" key="3">
    <source>
        <dbReference type="Proteomes" id="UP000000849"/>
    </source>
</evidence>
<dbReference type="InterPro" id="IPR018547">
    <property type="entry name" value="AbiEi_C"/>
</dbReference>
<proteinExistence type="predicted"/>
<name>D5UEG0_CELFN</name>
<dbReference type="EMBL" id="CP001964">
    <property type="protein sequence ID" value="ADG74620.1"/>
    <property type="molecule type" value="Genomic_DNA"/>
</dbReference>
<dbReference type="SUPFAM" id="SSF52980">
    <property type="entry name" value="Restriction endonuclease-like"/>
    <property type="match status" value="1"/>
</dbReference>